<evidence type="ECO:0000256" key="1">
    <source>
        <dbReference type="SAM" id="Phobius"/>
    </source>
</evidence>
<keyword evidence="1" id="KW-0812">Transmembrane</keyword>
<keyword evidence="1" id="KW-1133">Transmembrane helix</keyword>
<dbReference type="PANTHER" id="PTHR13304">
    <property type="entry name" value="GLYCOSYLPHOSPHATIDYLINOSITOL ANCHOR ATTACHMENT 1 PROTEIN"/>
    <property type="match status" value="1"/>
</dbReference>
<dbReference type="Pfam" id="PF04114">
    <property type="entry name" value="Gaa1"/>
    <property type="match status" value="1"/>
</dbReference>
<feature type="transmembrane region" description="Helical" evidence="1">
    <location>
        <begin position="641"/>
        <end position="667"/>
    </location>
</feature>
<sequence>MAGTETETAETPKMKARPIVRIGIFLIRHSLFFSVVCCTAGVFALLLFPLLAKNTYISENALMPGSASSMLSNHDISQANRLAKDLSGFKLEPEQASIERRRVLANYISELGAEVSYHKFHPQSNQFHPLHFFSSPETGMVQENFSCSLYGVNTVGIIRAPRGDGKEAMVLVTPYNFIKSGSDETLSLGIAYAVFSLLIRVTWLAKDVIWLIADSQYGEYAPVSAWLRDYHMPVFASFGKLNYDICDDRSDLYVLKNNPFDRSKISDGFRRAGTMAAALVIKVADRSDQFEDTLSIYAEASNGQMPNLDLINIVNYLAVHRQGLHVKVEKFWSFLDLKWLKTLGETFEFVGKVARSLNPEWKFGIPAADYVEGTATLASSLYYQAMGIPTGPHGAFRDFQVDAITLEISPALKVSYNKARNNEFLMRGGRLIEGVIRSVNNLLEKFHQSFFLYLLTSPGKFVSVGVYMIAFALLVAPLPLVAAALYADSNKIDLGLKNGLSSLTASAEELGTTFQSWKWLYAVKEVFVVHVWGAIISLLPYFICQVPECSPTMSFVIWVSLSMLSLGILYLIWGSSFASQPQKGEWGILKSVTISAVFIGLLLMSVVNFATAEMGALLLVPMCLMARPLKQDIKAPSPRGFLRIFCNLVLCFVAFLPTAFFLMSGIIEGFESVSVGDFWKWVESLWVWNSATYVYIGMVHLPCWALCMHVLLHSC</sequence>
<reference evidence="2" key="1">
    <citation type="submission" date="2018-02" db="EMBL/GenBank/DDBJ databases">
        <title>Rhizophora mucronata_Transcriptome.</title>
        <authorList>
            <person name="Meera S.P."/>
            <person name="Sreeshan A."/>
            <person name="Augustine A."/>
        </authorList>
    </citation>
    <scope>NUCLEOTIDE SEQUENCE</scope>
    <source>
        <tissue evidence="2">Leaf</tissue>
    </source>
</reference>
<proteinExistence type="predicted"/>
<dbReference type="AlphaFoldDB" id="A0A2P2JUT2"/>
<feature type="transmembrane region" description="Helical" evidence="1">
    <location>
        <begin position="526"/>
        <end position="543"/>
    </location>
</feature>
<dbReference type="EMBL" id="GGEC01016736">
    <property type="protein sequence ID" value="MBW97219.1"/>
    <property type="molecule type" value="Transcribed_RNA"/>
</dbReference>
<organism evidence="2">
    <name type="scientific">Rhizophora mucronata</name>
    <name type="common">Asiatic mangrove</name>
    <dbReference type="NCBI Taxonomy" id="61149"/>
    <lineage>
        <taxon>Eukaryota</taxon>
        <taxon>Viridiplantae</taxon>
        <taxon>Streptophyta</taxon>
        <taxon>Embryophyta</taxon>
        <taxon>Tracheophyta</taxon>
        <taxon>Spermatophyta</taxon>
        <taxon>Magnoliopsida</taxon>
        <taxon>eudicotyledons</taxon>
        <taxon>Gunneridae</taxon>
        <taxon>Pentapetalae</taxon>
        <taxon>rosids</taxon>
        <taxon>fabids</taxon>
        <taxon>Malpighiales</taxon>
        <taxon>Rhizophoraceae</taxon>
        <taxon>Rhizophora</taxon>
    </lineage>
</organism>
<feature type="transmembrane region" description="Helical" evidence="1">
    <location>
        <begin position="593"/>
        <end position="620"/>
    </location>
</feature>
<name>A0A2P2JUT2_RHIMU</name>
<keyword evidence="1" id="KW-0472">Membrane</keyword>
<dbReference type="PANTHER" id="PTHR13304:SF0">
    <property type="entry name" value="GLYCOSYLPHOSPHATIDYLINOSITOL ANCHOR ATTACHMENT 1 PROTEIN"/>
    <property type="match status" value="1"/>
</dbReference>
<feature type="transmembrane region" description="Helical" evidence="1">
    <location>
        <begin position="31"/>
        <end position="52"/>
    </location>
</feature>
<evidence type="ECO:0000313" key="2">
    <source>
        <dbReference type="EMBL" id="MBW97219.1"/>
    </source>
</evidence>
<dbReference type="InterPro" id="IPR007246">
    <property type="entry name" value="Gaa1"/>
</dbReference>
<dbReference type="GO" id="GO:0016255">
    <property type="term" value="P:attachment of GPI anchor to protein"/>
    <property type="evidence" value="ECO:0007669"/>
    <property type="project" value="TreeGrafter"/>
</dbReference>
<dbReference type="GO" id="GO:0042765">
    <property type="term" value="C:GPI-anchor transamidase complex"/>
    <property type="evidence" value="ECO:0007669"/>
    <property type="project" value="InterPro"/>
</dbReference>
<feature type="transmembrane region" description="Helical" evidence="1">
    <location>
        <begin position="687"/>
        <end position="712"/>
    </location>
</feature>
<protein>
    <submittedName>
        <fullName evidence="2">GPI transamidase component family protein</fullName>
    </submittedName>
</protein>
<accession>A0A2P2JUT2</accession>
<feature type="transmembrane region" description="Helical" evidence="1">
    <location>
        <begin position="555"/>
        <end position="573"/>
    </location>
</feature>
<dbReference type="PIRSF" id="PIRSF036762">
    <property type="entry name" value="GAA1"/>
    <property type="match status" value="1"/>
</dbReference>
<feature type="transmembrane region" description="Helical" evidence="1">
    <location>
        <begin position="464"/>
        <end position="487"/>
    </location>
</feature>